<sequence>MKNELKSLIILFKAYNSIEKDVKHSLANTGINVNEFTAMEALYVKGSLTTQELIDTVLIPNSSMTYVLEILNKKAYIIKNKKESDKRIQIITLTVLGTKVFKEIYEKHFSYMRSIFDVLNKEEEQQLQYLLKKLGKKSGDKG</sequence>
<dbReference type="PROSITE" id="PS50995">
    <property type="entry name" value="HTH_MARR_2"/>
    <property type="match status" value="1"/>
</dbReference>
<dbReference type="GO" id="GO:0003700">
    <property type="term" value="F:DNA-binding transcription factor activity"/>
    <property type="evidence" value="ECO:0007669"/>
    <property type="project" value="InterPro"/>
</dbReference>
<evidence type="ECO:0000259" key="4">
    <source>
        <dbReference type="PROSITE" id="PS50995"/>
    </source>
</evidence>
<dbReference type="PANTHER" id="PTHR42756:SF1">
    <property type="entry name" value="TRANSCRIPTIONAL REPRESSOR OF EMRAB OPERON"/>
    <property type="match status" value="1"/>
</dbReference>
<protein>
    <submittedName>
        <fullName evidence="5">MarR family transcriptional regulator, 2-MHQ and catechol-resistance regulon repressor</fullName>
    </submittedName>
</protein>
<accession>A0A1X7N608</accession>
<dbReference type="InterPro" id="IPR036388">
    <property type="entry name" value="WH-like_DNA-bd_sf"/>
</dbReference>
<dbReference type="SUPFAM" id="SSF46785">
    <property type="entry name" value="Winged helix' DNA-binding domain"/>
    <property type="match status" value="1"/>
</dbReference>
<dbReference type="Gene3D" id="1.10.10.10">
    <property type="entry name" value="Winged helix-like DNA-binding domain superfamily/Winged helix DNA-binding domain"/>
    <property type="match status" value="1"/>
</dbReference>
<dbReference type="Pfam" id="PF01047">
    <property type="entry name" value="MarR"/>
    <property type="match status" value="1"/>
</dbReference>
<dbReference type="Proteomes" id="UP000193435">
    <property type="component" value="Unassembled WGS sequence"/>
</dbReference>
<keyword evidence="6" id="KW-1185">Reference proteome</keyword>
<evidence type="ECO:0000256" key="2">
    <source>
        <dbReference type="ARBA" id="ARBA00023125"/>
    </source>
</evidence>
<evidence type="ECO:0000256" key="3">
    <source>
        <dbReference type="ARBA" id="ARBA00023163"/>
    </source>
</evidence>
<evidence type="ECO:0000313" key="6">
    <source>
        <dbReference type="Proteomes" id="UP000193435"/>
    </source>
</evidence>
<dbReference type="AlphaFoldDB" id="A0A1X7N608"/>
<reference evidence="5 6" key="1">
    <citation type="submission" date="2017-04" db="EMBL/GenBank/DDBJ databases">
        <authorList>
            <person name="Afonso C.L."/>
            <person name="Miller P.J."/>
            <person name="Scott M.A."/>
            <person name="Spackman E."/>
            <person name="Goraichik I."/>
            <person name="Dimitrov K.M."/>
            <person name="Suarez D.L."/>
            <person name="Swayne D.E."/>
        </authorList>
    </citation>
    <scope>NUCLEOTIDE SEQUENCE [LARGE SCALE GENOMIC DNA]</scope>
    <source>
        <strain evidence="5 6">LMG26642</strain>
    </source>
</reference>
<name>A0A1X7N608_9LACT</name>
<gene>
    <name evidence="5" type="ORF">SAMN04488700_1324</name>
</gene>
<dbReference type="GO" id="GO:0003677">
    <property type="term" value="F:DNA binding"/>
    <property type="evidence" value="ECO:0007669"/>
    <property type="project" value="UniProtKB-KW"/>
</dbReference>
<dbReference type="SMART" id="SM00347">
    <property type="entry name" value="HTH_MARR"/>
    <property type="match status" value="1"/>
</dbReference>
<dbReference type="STRING" id="1073423.SAMN04488700_1324"/>
<dbReference type="OrthoDB" id="9799747at2"/>
<keyword evidence="1" id="KW-0805">Transcription regulation</keyword>
<keyword evidence="2" id="KW-0238">DNA-binding</keyword>
<dbReference type="RefSeq" id="WP_085559497.1">
    <property type="nucleotide sequence ID" value="NZ_FOAH01000007.1"/>
</dbReference>
<proteinExistence type="predicted"/>
<dbReference type="PANTHER" id="PTHR42756">
    <property type="entry name" value="TRANSCRIPTIONAL REGULATOR, MARR"/>
    <property type="match status" value="1"/>
</dbReference>
<dbReference type="InterPro" id="IPR000835">
    <property type="entry name" value="HTH_MarR-typ"/>
</dbReference>
<feature type="domain" description="HTH marR-type" evidence="4">
    <location>
        <begin position="1"/>
        <end position="136"/>
    </location>
</feature>
<keyword evidence="3" id="KW-0804">Transcription</keyword>
<evidence type="ECO:0000256" key="1">
    <source>
        <dbReference type="ARBA" id="ARBA00023015"/>
    </source>
</evidence>
<organism evidence="5 6">
    <name type="scientific">Carnobacterium iners</name>
    <dbReference type="NCBI Taxonomy" id="1073423"/>
    <lineage>
        <taxon>Bacteria</taxon>
        <taxon>Bacillati</taxon>
        <taxon>Bacillota</taxon>
        <taxon>Bacilli</taxon>
        <taxon>Lactobacillales</taxon>
        <taxon>Carnobacteriaceae</taxon>
        <taxon>Carnobacterium</taxon>
    </lineage>
</organism>
<dbReference type="InterPro" id="IPR036390">
    <property type="entry name" value="WH_DNA-bd_sf"/>
</dbReference>
<dbReference type="EMBL" id="FXBJ01000002">
    <property type="protein sequence ID" value="SMH31936.1"/>
    <property type="molecule type" value="Genomic_DNA"/>
</dbReference>
<dbReference type="PRINTS" id="PR00598">
    <property type="entry name" value="HTHMARR"/>
</dbReference>
<evidence type="ECO:0000313" key="5">
    <source>
        <dbReference type="EMBL" id="SMH31936.1"/>
    </source>
</evidence>